<dbReference type="PANTHER" id="PTHR43712">
    <property type="entry name" value="PUTATIVE (AFU_ORTHOLOGUE AFUA_4G14580)-RELATED"/>
    <property type="match status" value="1"/>
</dbReference>
<feature type="active site" description="Proton acceptor" evidence="4">
    <location>
        <position position="278"/>
    </location>
</feature>
<dbReference type="InterPro" id="IPR012967">
    <property type="entry name" value="COMT_dimerisation"/>
</dbReference>
<protein>
    <recommendedName>
        <fullName evidence="9">O-methyltransferase domain-containing protein</fullName>
    </recommendedName>
</protein>
<feature type="domain" description="O-methyltransferase C-terminal" evidence="5">
    <location>
        <begin position="220"/>
        <end position="349"/>
    </location>
</feature>
<dbReference type="SUPFAM" id="SSF53335">
    <property type="entry name" value="S-adenosyl-L-methionine-dependent methyltransferases"/>
    <property type="match status" value="1"/>
</dbReference>
<dbReference type="InterPro" id="IPR001077">
    <property type="entry name" value="COMT_C"/>
</dbReference>
<dbReference type="GO" id="GO:0046983">
    <property type="term" value="F:protein dimerization activity"/>
    <property type="evidence" value="ECO:0007669"/>
    <property type="project" value="InterPro"/>
</dbReference>
<evidence type="ECO:0000259" key="5">
    <source>
        <dbReference type="Pfam" id="PF00891"/>
    </source>
</evidence>
<name>A0A9W9SHT3_9EURO</name>
<dbReference type="OrthoDB" id="1535081at2759"/>
<evidence type="ECO:0000313" key="7">
    <source>
        <dbReference type="EMBL" id="KAJ5378407.1"/>
    </source>
</evidence>
<evidence type="ECO:0000259" key="6">
    <source>
        <dbReference type="Pfam" id="PF08100"/>
    </source>
</evidence>
<evidence type="ECO:0000313" key="8">
    <source>
        <dbReference type="Proteomes" id="UP001147747"/>
    </source>
</evidence>
<accession>A0A9W9SHT3</accession>
<dbReference type="EMBL" id="JAPZBU010000011">
    <property type="protein sequence ID" value="KAJ5378407.1"/>
    <property type="molecule type" value="Genomic_DNA"/>
</dbReference>
<dbReference type="Gene3D" id="1.10.10.10">
    <property type="entry name" value="Winged helix-like DNA-binding domain superfamily/Winged helix DNA-binding domain"/>
    <property type="match status" value="1"/>
</dbReference>
<comment type="caution">
    <text evidence="7">The sequence shown here is derived from an EMBL/GenBank/DDBJ whole genome shotgun (WGS) entry which is preliminary data.</text>
</comment>
<dbReference type="RefSeq" id="XP_056482193.1">
    <property type="nucleotide sequence ID" value="XM_056636163.1"/>
</dbReference>
<dbReference type="AlphaFoldDB" id="A0A9W9SHT3"/>
<feature type="domain" description="O-methyltransferase dimerisation" evidence="6">
    <location>
        <begin position="59"/>
        <end position="127"/>
    </location>
</feature>
<evidence type="ECO:0000256" key="1">
    <source>
        <dbReference type="ARBA" id="ARBA00022603"/>
    </source>
</evidence>
<dbReference type="GO" id="GO:0044550">
    <property type="term" value="P:secondary metabolite biosynthetic process"/>
    <property type="evidence" value="ECO:0007669"/>
    <property type="project" value="UniProtKB-ARBA"/>
</dbReference>
<dbReference type="Gene3D" id="3.40.50.150">
    <property type="entry name" value="Vaccinia Virus protein VP39"/>
    <property type="match status" value="1"/>
</dbReference>
<dbReference type="Proteomes" id="UP001147747">
    <property type="component" value="Unassembled WGS sequence"/>
</dbReference>
<organism evidence="7 8">
    <name type="scientific">Penicillium cosmopolitanum</name>
    <dbReference type="NCBI Taxonomy" id="1131564"/>
    <lineage>
        <taxon>Eukaryota</taxon>
        <taxon>Fungi</taxon>
        <taxon>Dikarya</taxon>
        <taxon>Ascomycota</taxon>
        <taxon>Pezizomycotina</taxon>
        <taxon>Eurotiomycetes</taxon>
        <taxon>Eurotiomycetidae</taxon>
        <taxon>Eurotiales</taxon>
        <taxon>Aspergillaceae</taxon>
        <taxon>Penicillium</taxon>
    </lineage>
</organism>
<reference evidence="7" key="1">
    <citation type="submission" date="2022-12" db="EMBL/GenBank/DDBJ databases">
        <authorList>
            <person name="Petersen C."/>
        </authorList>
    </citation>
    <scope>NUCLEOTIDE SEQUENCE</scope>
    <source>
        <strain evidence="7">IBT 29677</strain>
    </source>
</reference>
<evidence type="ECO:0000256" key="2">
    <source>
        <dbReference type="ARBA" id="ARBA00022679"/>
    </source>
</evidence>
<dbReference type="GO" id="GO:0032259">
    <property type="term" value="P:methylation"/>
    <property type="evidence" value="ECO:0007669"/>
    <property type="project" value="UniProtKB-KW"/>
</dbReference>
<proteinExistence type="predicted"/>
<reference evidence="7" key="2">
    <citation type="journal article" date="2023" name="IMA Fungus">
        <title>Comparative genomic study of the Penicillium genus elucidates a diverse pangenome and 15 lateral gene transfer events.</title>
        <authorList>
            <person name="Petersen C."/>
            <person name="Sorensen T."/>
            <person name="Nielsen M.R."/>
            <person name="Sondergaard T.E."/>
            <person name="Sorensen J.L."/>
            <person name="Fitzpatrick D.A."/>
            <person name="Frisvad J.C."/>
            <person name="Nielsen K.L."/>
        </authorList>
    </citation>
    <scope>NUCLEOTIDE SEQUENCE</scope>
    <source>
        <strain evidence="7">IBT 29677</strain>
    </source>
</reference>
<dbReference type="PROSITE" id="PS51683">
    <property type="entry name" value="SAM_OMT_II"/>
    <property type="match status" value="1"/>
</dbReference>
<dbReference type="GeneID" id="81375143"/>
<dbReference type="SUPFAM" id="SSF46785">
    <property type="entry name" value="Winged helix' DNA-binding domain"/>
    <property type="match status" value="1"/>
</dbReference>
<keyword evidence="1" id="KW-0489">Methyltransferase</keyword>
<dbReference type="PANTHER" id="PTHR43712:SF11">
    <property type="entry name" value="O-METHYLTRANSFERASE (AFU_ORTHOLOGUE AFUA_2G17820)-RELATED"/>
    <property type="match status" value="1"/>
</dbReference>
<gene>
    <name evidence="7" type="ORF">N7509_011526</name>
</gene>
<dbReference type="InterPro" id="IPR016461">
    <property type="entry name" value="COMT-like"/>
</dbReference>
<dbReference type="Pfam" id="PF08100">
    <property type="entry name" value="Dimerisation"/>
    <property type="match status" value="1"/>
</dbReference>
<keyword evidence="2" id="KW-0808">Transferase</keyword>
<dbReference type="GO" id="GO:0008171">
    <property type="term" value="F:O-methyltransferase activity"/>
    <property type="evidence" value="ECO:0007669"/>
    <property type="project" value="InterPro"/>
</dbReference>
<sequence>MSTVHTLKLISEIKNQVLDPSVGSGHGHSRLLQLVDELKLAVETPTETILRLIYQLPENAALRTVVDLGIFPLLVNTETKSGVSATDLARDTGGDRGLIVRLMRMMTALGLCATLEPEKYIATDKSSSMIHPIGRDGVRCIFDLTVPTLSKLPEYFQRHGYRNPQEYSTSPMKWAVGKSQFEWLAENRLHQDLFNSYMSSRREGRPNWFCIYPIEQLMAGAVVSPDAVFLPPGRLILQDLPKIISSVEREGIEKISYSFLDPQPIKGACAYCFRAIFHDWPDRMCQKILMNTVSAMKPGYSRVIIIDFVLPDTNVPRMQAAMDIQMMSIGAGVERSEQQWRELLLNAGLKIIGIWNVSPNMESIIEAVPVVDTV</sequence>
<dbReference type="InterPro" id="IPR036388">
    <property type="entry name" value="WH-like_DNA-bd_sf"/>
</dbReference>
<dbReference type="InterPro" id="IPR036390">
    <property type="entry name" value="WH_DNA-bd_sf"/>
</dbReference>
<evidence type="ECO:0000256" key="4">
    <source>
        <dbReference type="PIRSR" id="PIRSR005739-1"/>
    </source>
</evidence>
<dbReference type="PIRSF" id="PIRSF005739">
    <property type="entry name" value="O-mtase"/>
    <property type="match status" value="1"/>
</dbReference>
<dbReference type="InterPro" id="IPR029063">
    <property type="entry name" value="SAM-dependent_MTases_sf"/>
</dbReference>
<keyword evidence="3" id="KW-0949">S-adenosyl-L-methionine</keyword>
<evidence type="ECO:0008006" key="9">
    <source>
        <dbReference type="Google" id="ProtNLM"/>
    </source>
</evidence>
<keyword evidence="8" id="KW-1185">Reference proteome</keyword>
<dbReference type="Pfam" id="PF00891">
    <property type="entry name" value="Methyltransf_2"/>
    <property type="match status" value="1"/>
</dbReference>
<evidence type="ECO:0000256" key="3">
    <source>
        <dbReference type="ARBA" id="ARBA00022691"/>
    </source>
</evidence>